<dbReference type="NCBIfam" id="TIGR02834">
    <property type="entry name" value="spo_ytxC"/>
    <property type="match status" value="1"/>
</dbReference>
<gene>
    <name evidence="1" type="primary">ytxC</name>
    <name evidence="1" type="ORF">J9317_14425</name>
</gene>
<evidence type="ECO:0000313" key="2">
    <source>
        <dbReference type="Proteomes" id="UP000682403"/>
    </source>
</evidence>
<dbReference type="EMBL" id="JAGVRK010000001">
    <property type="protein sequence ID" value="MBS2969963.1"/>
    <property type="molecule type" value="Genomic_DNA"/>
</dbReference>
<dbReference type="PIRSF" id="PIRSF012563">
    <property type="entry name" value="YtxC"/>
    <property type="match status" value="1"/>
</dbReference>
<dbReference type="RefSeq" id="WP_211559724.1">
    <property type="nucleotide sequence ID" value="NZ_JAGVRK010000001.1"/>
</dbReference>
<dbReference type="InterPro" id="IPR014199">
    <property type="entry name" value="Spore_YtxC"/>
</dbReference>
<dbReference type="Proteomes" id="UP000682403">
    <property type="component" value="Unassembled WGS sequence"/>
</dbReference>
<keyword evidence="2" id="KW-1185">Reference proteome</keyword>
<reference evidence="1 2" key="1">
    <citation type="submission" date="2021-04" db="EMBL/GenBank/DDBJ databases">
        <title>Metabacillus sp. strain KIGAM252 whole genome sequence.</title>
        <authorList>
            <person name="Seo M.-J."/>
            <person name="Cho E.-S."/>
            <person name="Hwang C.Y."/>
            <person name="Yoon D.J."/>
        </authorList>
    </citation>
    <scope>NUCLEOTIDE SEQUENCE [LARGE SCALE GENOMIC DNA]</scope>
    <source>
        <strain evidence="1 2">KIGAM252</strain>
    </source>
</reference>
<proteinExistence type="predicted"/>
<comment type="caution">
    <text evidence="1">The sequence shown here is derived from an EMBL/GenBank/DDBJ whole genome shotgun (WGS) entry which is preliminary data.</text>
</comment>
<accession>A0ABS5LHJ1</accession>
<evidence type="ECO:0000313" key="1">
    <source>
        <dbReference type="EMBL" id="MBS2969963.1"/>
    </source>
</evidence>
<protein>
    <submittedName>
        <fullName evidence="1">Sporulation protein YtxC</fullName>
    </submittedName>
</protein>
<sequence length="280" mass="33032">MLEIFFESEKDAHSLYLWLHSRPNKAGVSVRQGKPGYVEAEQDQEGQGFQIFLIPALAEYIAEKVENSFIVSIIQNQFYFTDEDEQQQILSIAHSIMEGERTEIPNLQKFSDKKACIEEALTHFIKPELSFSFESFILFRLHDYLKRLSKYAEAAIEEYKLEQEYQNFIQVLRDYLLQKHSILPEIHVFHRRHFLLFTEDYSELTDSELRRMTDKALLFHHPVYIDTALLAPLVSIAPKRIFLYTDEPDHGMVQTIQNVFQERVILHPEVLFYLNSKKIP</sequence>
<name>A0ABS5LHJ1_9BACI</name>
<dbReference type="Pfam" id="PF08812">
    <property type="entry name" value="YtxC"/>
    <property type="match status" value="1"/>
</dbReference>
<organism evidence="1 2">
    <name type="scientific">Metabacillus flavus</name>
    <dbReference type="NCBI Taxonomy" id="2823519"/>
    <lineage>
        <taxon>Bacteria</taxon>
        <taxon>Bacillati</taxon>
        <taxon>Bacillota</taxon>
        <taxon>Bacilli</taxon>
        <taxon>Bacillales</taxon>
        <taxon>Bacillaceae</taxon>
        <taxon>Metabacillus</taxon>
    </lineage>
</organism>